<comment type="similarity">
    <text evidence="1">Belongs to the ROK (NagC/XylR) family.</text>
</comment>
<proteinExistence type="inferred from homology"/>
<comment type="caution">
    <text evidence="2">The sequence shown here is derived from an EMBL/GenBank/DDBJ whole genome shotgun (WGS) entry which is preliminary data.</text>
</comment>
<protein>
    <recommendedName>
        <fullName evidence="4">ROK family protein</fullName>
    </recommendedName>
</protein>
<dbReference type="SUPFAM" id="SSF53067">
    <property type="entry name" value="Actin-like ATPase domain"/>
    <property type="match status" value="1"/>
</dbReference>
<dbReference type="CDD" id="cd24152">
    <property type="entry name" value="ASKHA_NBD_ROK-like"/>
    <property type="match status" value="1"/>
</dbReference>
<dbReference type="PANTHER" id="PTHR18964">
    <property type="entry name" value="ROK (REPRESSOR, ORF, KINASE) FAMILY"/>
    <property type="match status" value="1"/>
</dbReference>
<dbReference type="Gene3D" id="3.30.420.40">
    <property type="match status" value="2"/>
</dbReference>
<dbReference type="InterPro" id="IPR043129">
    <property type="entry name" value="ATPase_NBD"/>
</dbReference>
<evidence type="ECO:0000256" key="1">
    <source>
        <dbReference type="ARBA" id="ARBA00006479"/>
    </source>
</evidence>
<accession>A0A2P6MJX5</accession>
<dbReference type="OrthoDB" id="9795247at2"/>
<dbReference type="EMBL" id="PVNS01000003">
    <property type="protein sequence ID" value="PRO66589.1"/>
    <property type="molecule type" value="Genomic_DNA"/>
</dbReference>
<evidence type="ECO:0000313" key="3">
    <source>
        <dbReference type="Proteomes" id="UP000243650"/>
    </source>
</evidence>
<dbReference type="PANTHER" id="PTHR18964:SF165">
    <property type="entry name" value="BETA-GLUCOSIDE KINASE"/>
    <property type="match status" value="1"/>
</dbReference>
<dbReference type="InterPro" id="IPR000600">
    <property type="entry name" value="ROK"/>
</dbReference>
<dbReference type="AlphaFoldDB" id="A0A2P6MJX5"/>
<dbReference type="Pfam" id="PF00480">
    <property type="entry name" value="ROK"/>
    <property type="match status" value="1"/>
</dbReference>
<keyword evidence="3" id="KW-1185">Reference proteome</keyword>
<dbReference type="Proteomes" id="UP000243650">
    <property type="component" value="Unassembled WGS sequence"/>
</dbReference>
<dbReference type="RefSeq" id="WP_105958225.1">
    <property type="nucleotide sequence ID" value="NZ_PVNS01000003.1"/>
</dbReference>
<evidence type="ECO:0000313" key="2">
    <source>
        <dbReference type="EMBL" id="PRO66589.1"/>
    </source>
</evidence>
<gene>
    <name evidence="2" type="ORF">C6I21_04395</name>
</gene>
<reference evidence="2 3" key="1">
    <citation type="submission" date="2018-03" db="EMBL/GenBank/DDBJ databases">
        <title>Bacillus urumqiensis sp. nov., a moderately haloalkaliphilic bacterium isolated from a salt lake.</title>
        <authorList>
            <person name="Zhao B."/>
            <person name="Liao Z."/>
        </authorList>
    </citation>
    <scope>NUCLEOTIDE SEQUENCE [LARGE SCALE GENOMIC DNA]</scope>
    <source>
        <strain evidence="2 3">BZ-SZ-XJ18</strain>
    </source>
</reference>
<organism evidence="2 3">
    <name type="scientific">Alkalicoccus urumqiensis</name>
    <name type="common">Bacillus urumqiensis</name>
    <dbReference type="NCBI Taxonomy" id="1548213"/>
    <lineage>
        <taxon>Bacteria</taxon>
        <taxon>Bacillati</taxon>
        <taxon>Bacillota</taxon>
        <taxon>Bacilli</taxon>
        <taxon>Bacillales</taxon>
        <taxon>Bacillaceae</taxon>
        <taxon>Alkalicoccus</taxon>
    </lineage>
</organism>
<evidence type="ECO:0008006" key="4">
    <source>
        <dbReference type="Google" id="ProtNLM"/>
    </source>
</evidence>
<name>A0A2P6MJX5_ALKUR</name>
<sequence>MSALYLAFDIGGTHVKWGILDDSGVLVEKGSFSSADGTGSVILSGIRETIAREKHRIEGVAVSAPGFIHQPGGYIERGGAVTEFDDFDLCGTLEKEFQLPVTLENDVNCAALAEYWLGSASGVNDFTCMTIGTGIGGAMVLNGALYRGAAFRGGEFGFMLTRGLNHDTPLQGSLSDVASIRTIRRRYAAVKHLKLEDVTGEMVFQAYDEGDAQAEQIIHQFYETLALGIFNLAAILNPEKILLGGGITSRPSFLAEISRHVSYVNEFLDIPLELCRFRNDAGLIGALAHFKTVHQRTTDRKPDVRPLA</sequence>